<feature type="region of interest" description="Disordered" evidence="1">
    <location>
        <begin position="28"/>
        <end position="140"/>
    </location>
</feature>
<organism evidence="2 3">
    <name type="scientific">Acrasis kona</name>
    <dbReference type="NCBI Taxonomy" id="1008807"/>
    <lineage>
        <taxon>Eukaryota</taxon>
        <taxon>Discoba</taxon>
        <taxon>Heterolobosea</taxon>
        <taxon>Tetramitia</taxon>
        <taxon>Eutetramitia</taxon>
        <taxon>Acrasidae</taxon>
        <taxon>Acrasis</taxon>
    </lineage>
</organism>
<feature type="compositionally biased region" description="Basic and acidic residues" evidence="1">
    <location>
        <begin position="91"/>
        <end position="101"/>
    </location>
</feature>
<sequence length="140" mass="15171">MIRTTRSLRALLSVPRCRYAVVKGTDTNDMSENLKAPKAETAASGAKGSKTEGLDERDSTLNTIVNKKTNAEAADYTKNQKGEFQANTKSVTEEGKSHNDTKTGSSKLDNLSSNSTKPTKDDINLRGSGPYPTEKTTEKQ</sequence>
<proteinExistence type="predicted"/>
<reference evidence="2 3" key="1">
    <citation type="submission" date="2024-03" db="EMBL/GenBank/DDBJ databases">
        <title>The Acrasis kona genome and developmental transcriptomes reveal deep origins of eukaryotic multicellular pathways.</title>
        <authorList>
            <person name="Sheikh S."/>
            <person name="Fu C.-J."/>
            <person name="Brown M.W."/>
            <person name="Baldauf S.L."/>
        </authorList>
    </citation>
    <scope>NUCLEOTIDE SEQUENCE [LARGE SCALE GENOMIC DNA]</scope>
    <source>
        <strain evidence="2 3">ATCC MYA-3509</strain>
    </source>
</reference>
<evidence type="ECO:0000313" key="2">
    <source>
        <dbReference type="EMBL" id="KAL0486660.1"/>
    </source>
</evidence>
<evidence type="ECO:0000256" key="1">
    <source>
        <dbReference type="SAM" id="MobiDB-lite"/>
    </source>
</evidence>
<evidence type="ECO:0000313" key="3">
    <source>
        <dbReference type="Proteomes" id="UP001431209"/>
    </source>
</evidence>
<feature type="compositionally biased region" description="Basic and acidic residues" evidence="1">
    <location>
        <begin position="49"/>
        <end position="59"/>
    </location>
</feature>
<keyword evidence="2" id="KW-0449">Lipoprotein</keyword>
<name>A0AAW2ZCR6_9EUKA</name>
<protein>
    <submittedName>
        <fullName evidence="2">Lipoprotein B</fullName>
    </submittedName>
</protein>
<keyword evidence="3" id="KW-1185">Reference proteome</keyword>
<dbReference type="Proteomes" id="UP001431209">
    <property type="component" value="Unassembled WGS sequence"/>
</dbReference>
<gene>
    <name evidence="2" type="ORF">AKO1_012078</name>
</gene>
<accession>A0AAW2ZCR6</accession>
<feature type="compositionally biased region" description="Polar residues" evidence="1">
    <location>
        <begin position="102"/>
        <end position="117"/>
    </location>
</feature>
<dbReference type="EMBL" id="JAOPGA020001253">
    <property type="protein sequence ID" value="KAL0486660.1"/>
    <property type="molecule type" value="Genomic_DNA"/>
</dbReference>
<comment type="caution">
    <text evidence="2">The sequence shown here is derived from an EMBL/GenBank/DDBJ whole genome shotgun (WGS) entry which is preliminary data.</text>
</comment>
<dbReference type="AlphaFoldDB" id="A0AAW2ZCR6"/>